<feature type="transmembrane region" description="Helical" evidence="10">
    <location>
        <begin position="410"/>
        <end position="432"/>
    </location>
</feature>
<name>A0A6P8J9R4_ACTTE</name>
<evidence type="ECO:0000256" key="9">
    <source>
        <dbReference type="SAM" id="MobiDB-lite"/>
    </source>
</evidence>
<feature type="transmembrane region" description="Helical" evidence="10">
    <location>
        <begin position="225"/>
        <end position="247"/>
    </location>
</feature>
<keyword evidence="3" id="KW-0813">Transport</keyword>
<dbReference type="PANTHER" id="PTHR22950:SF689">
    <property type="entry name" value="VESICULAR INHIBITORY AMINO ACID TRANSPORTER"/>
    <property type="match status" value="1"/>
</dbReference>
<dbReference type="OrthoDB" id="6021076at2759"/>
<dbReference type="GO" id="GO:0030659">
    <property type="term" value="C:cytoplasmic vesicle membrane"/>
    <property type="evidence" value="ECO:0007669"/>
    <property type="project" value="UniProtKB-SubCell"/>
</dbReference>
<comment type="similarity">
    <text evidence="2">Belongs to the amino acid/polyamine transporter 2 family.</text>
</comment>
<feature type="transmembrane region" description="Helical" evidence="10">
    <location>
        <begin position="88"/>
        <end position="112"/>
    </location>
</feature>
<accession>A0A6P8J9R4</accession>
<dbReference type="PANTHER" id="PTHR22950">
    <property type="entry name" value="AMINO ACID TRANSPORTER"/>
    <property type="match status" value="1"/>
</dbReference>
<dbReference type="KEGG" id="aten:116308244"/>
<evidence type="ECO:0000313" key="12">
    <source>
        <dbReference type="Proteomes" id="UP000515163"/>
    </source>
</evidence>
<evidence type="ECO:0000259" key="11">
    <source>
        <dbReference type="Pfam" id="PF01490"/>
    </source>
</evidence>
<comment type="subcellular location">
    <subcellularLocation>
        <location evidence="1">Cytoplasmic vesicle membrane</location>
        <topology evidence="1">Multi-pass membrane protein</topology>
    </subcellularLocation>
</comment>
<feature type="transmembrane region" description="Helical" evidence="10">
    <location>
        <begin position="175"/>
        <end position="195"/>
    </location>
</feature>
<feature type="domain" description="Amino acid transporter transmembrane" evidence="11">
    <location>
        <begin position="56"/>
        <end position="124"/>
    </location>
</feature>
<dbReference type="GO" id="GO:0006836">
    <property type="term" value="P:neurotransmitter transport"/>
    <property type="evidence" value="ECO:0007669"/>
    <property type="project" value="UniProtKB-KW"/>
</dbReference>
<keyword evidence="6 10" id="KW-1133">Transmembrane helix</keyword>
<evidence type="ECO:0000256" key="6">
    <source>
        <dbReference type="ARBA" id="ARBA00022989"/>
    </source>
</evidence>
<dbReference type="RefSeq" id="XP_031574488.1">
    <property type="nucleotide sequence ID" value="XM_031718628.1"/>
</dbReference>
<dbReference type="Proteomes" id="UP000515163">
    <property type="component" value="Unplaced"/>
</dbReference>
<keyword evidence="12" id="KW-1185">Reference proteome</keyword>
<dbReference type="GeneID" id="116308244"/>
<feature type="compositionally biased region" description="Basic and acidic residues" evidence="9">
    <location>
        <begin position="26"/>
        <end position="41"/>
    </location>
</feature>
<evidence type="ECO:0000256" key="1">
    <source>
        <dbReference type="ARBA" id="ARBA00004439"/>
    </source>
</evidence>
<organism evidence="12 13">
    <name type="scientific">Actinia tenebrosa</name>
    <name type="common">Australian red waratah sea anemone</name>
    <dbReference type="NCBI Taxonomy" id="6105"/>
    <lineage>
        <taxon>Eukaryota</taxon>
        <taxon>Metazoa</taxon>
        <taxon>Cnidaria</taxon>
        <taxon>Anthozoa</taxon>
        <taxon>Hexacorallia</taxon>
        <taxon>Actiniaria</taxon>
        <taxon>Actiniidae</taxon>
        <taxon>Actinia</taxon>
    </lineage>
</organism>
<reference evidence="13" key="1">
    <citation type="submission" date="2025-08" db="UniProtKB">
        <authorList>
            <consortium name="RefSeq"/>
        </authorList>
    </citation>
    <scope>IDENTIFICATION</scope>
    <source>
        <tissue evidence="13">Tentacle</tissue>
    </source>
</reference>
<evidence type="ECO:0000256" key="4">
    <source>
        <dbReference type="ARBA" id="ARBA00022692"/>
    </source>
</evidence>
<feature type="transmembrane region" description="Helical" evidence="10">
    <location>
        <begin position="62"/>
        <end position="82"/>
    </location>
</feature>
<feature type="transmembrane region" description="Helical" evidence="10">
    <location>
        <begin position="201"/>
        <end position="218"/>
    </location>
</feature>
<proteinExistence type="inferred from homology"/>
<feature type="domain" description="Amino acid transporter transmembrane" evidence="11">
    <location>
        <begin position="139"/>
        <end position="458"/>
    </location>
</feature>
<dbReference type="InParanoid" id="A0A6P8J9R4"/>
<feature type="transmembrane region" description="Helical" evidence="10">
    <location>
        <begin position="342"/>
        <end position="363"/>
    </location>
</feature>
<evidence type="ECO:0000256" key="5">
    <source>
        <dbReference type="ARBA" id="ARBA00022775"/>
    </source>
</evidence>
<feature type="transmembrane region" description="Helical" evidence="10">
    <location>
        <begin position="384"/>
        <end position="404"/>
    </location>
</feature>
<feature type="transmembrane region" description="Helical" evidence="10">
    <location>
        <begin position="444"/>
        <end position="463"/>
    </location>
</feature>
<evidence type="ECO:0000256" key="10">
    <source>
        <dbReference type="SAM" id="Phobius"/>
    </source>
</evidence>
<dbReference type="Pfam" id="PF01490">
    <property type="entry name" value="Aa_trans"/>
    <property type="match status" value="2"/>
</dbReference>
<keyword evidence="8" id="KW-0968">Cytoplasmic vesicle</keyword>
<feature type="transmembrane region" description="Helical" evidence="10">
    <location>
        <begin position="267"/>
        <end position="286"/>
    </location>
</feature>
<evidence type="ECO:0000256" key="7">
    <source>
        <dbReference type="ARBA" id="ARBA00023136"/>
    </source>
</evidence>
<keyword evidence="7 10" id="KW-0472">Membrane</keyword>
<dbReference type="InterPro" id="IPR013057">
    <property type="entry name" value="AA_transpt_TM"/>
</dbReference>
<gene>
    <name evidence="13" type="primary">LOC116308244</name>
</gene>
<dbReference type="GO" id="GO:0015179">
    <property type="term" value="F:L-amino acid transmembrane transporter activity"/>
    <property type="evidence" value="ECO:0007669"/>
    <property type="project" value="TreeGrafter"/>
</dbReference>
<evidence type="ECO:0000256" key="2">
    <source>
        <dbReference type="ARBA" id="ARBA00008066"/>
    </source>
</evidence>
<dbReference type="FunCoup" id="A0A6P8J9R4">
    <property type="interactions" value="190"/>
</dbReference>
<feature type="compositionally biased region" description="Acidic residues" evidence="9">
    <location>
        <begin position="14"/>
        <end position="24"/>
    </location>
</feature>
<evidence type="ECO:0000256" key="8">
    <source>
        <dbReference type="ARBA" id="ARBA00023329"/>
    </source>
</evidence>
<feature type="transmembrane region" description="Helical" evidence="10">
    <location>
        <begin position="298"/>
        <end position="322"/>
    </location>
</feature>
<keyword evidence="4 10" id="KW-0812">Transmembrane</keyword>
<sequence>MALSSILYHGINESDNDADTEGDSVSDSHGEESADDGTKLKHCSLKETDEDLTKGQSSSWHAAWNLFNMVEGTGILGLPYAVKEGGLVVIFGLAILALISNYTGQILISCLYETEEEAKATDDAFSEHENNEKDQTKVEKTVTRKRVRATYEDVGSVCFPYLGGKLVITVQILELIFVSTLYLVLCGSLLVHTFPDTPVSIRGWIAIGALVVLPTVFLKELSHVAWLSLFSTLALLVTVTAVTAYGIKVSERWDIDSIKIGTMETCPVGIGIVLFSYAAHPLLPGIEQSLKNRSKFPFIMNISFLLAAVTKIIFSVTAYLAFSNKTKEVITNNLPAGAVRTVGCILLVINVLFSYAFPMFTVIQCITTSVVSKCCVPDSSRITPFLIGLRVMLVVITLLAALLIPHFALLMSFIGNLTGTCLVFVFPPLFHLKLRKSVLPWWQIILNISIILFGIAAGSVGLFSSGTALVKAYIQ</sequence>
<dbReference type="AlphaFoldDB" id="A0A6P8J9R4"/>
<keyword evidence="5" id="KW-0532">Neurotransmitter transport</keyword>
<evidence type="ECO:0000313" key="13">
    <source>
        <dbReference type="RefSeq" id="XP_031574488.1"/>
    </source>
</evidence>
<evidence type="ECO:0000256" key="3">
    <source>
        <dbReference type="ARBA" id="ARBA00022448"/>
    </source>
</evidence>
<feature type="region of interest" description="Disordered" evidence="9">
    <location>
        <begin position="9"/>
        <end position="41"/>
    </location>
</feature>
<dbReference type="GO" id="GO:0005774">
    <property type="term" value="C:vacuolar membrane"/>
    <property type="evidence" value="ECO:0007669"/>
    <property type="project" value="TreeGrafter"/>
</dbReference>
<protein>
    <submittedName>
        <fullName evidence="13">Vesicular inhibitory amino acid transporter-like</fullName>
    </submittedName>
</protein>